<keyword evidence="5 7" id="KW-0472">Membrane</keyword>
<evidence type="ECO:0000256" key="3">
    <source>
        <dbReference type="ARBA" id="ARBA00022692"/>
    </source>
</evidence>
<evidence type="ECO:0000256" key="7">
    <source>
        <dbReference type="SAM" id="Phobius"/>
    </source>
</evidence>
<evidence type="ECO:0000313" key="9">
    <source>
        <dbReference type="EMBL" id="CAL6042991.1"/>
    </source>
</evidence>
<feature type="region of interest" description="Disordered" evidence="6">
    <location>
        <begin position="569"/>
        <end position="594"/>
    </location>
</feature>
<feature type="transmembrane region" description="Helical" evidence="7">
    <location>
        <begin position="464"/>
        <end position="487"/>
    </location>
</feature>
<keyword evidence="3 7" id="KW-0812">Transmembrane</keyword>
<feature type="transmembrane region" description="Helical" evidence="7">
    <location>
        <begin position="157"/>
        <end position="177"/>
    </location>
</feature>
<gene>
    <name evidence="8" type="ORF">HINF_LOCUS35502</name>
    <name evidence="9" type="ORF">HINF_LOCUS39859</name>
</gene>
<name>A0AA86Q1A9_9EUKA</name>
<evidence type="ECO:0000256" key="1">
    <source>
        <dbReference type="ARBA" id="ARBA00004651"/>
    </source>
</evidence>
<dbReference type="PANTHER" id="PTHR43823:SF3">
    <property type="entry name" value="MULTIDRUG EXPORT PROTEIN MEPA"/>
    <property type="match status" value="1"/>
</dbReference>
<feature type="transmembrane region" description="Helical" evidence="7">
    <location>
        <begin position="222"/>
        <end position="241"/>
    </location>
</feature>
<dbReference type="GO" id="GO:0005886">
    <property type="term" value="C:plasma membrane"/>
    <property type="evidence" value="ECO:0007669"/>
    <property type="project" value="UniProtKB-SubCell"/>
</dbReference>
<dbReference type="AlphaFoldDB" id="A0AA86Q1A9"/>
<evidence type="ECO:0000256" key="6">
    <source>
        <dbReference type="SAM" id="MobiDB-lite"/>
    </source>
</evidence>
<evidence type="ECO:0000256" key="4">
    <source>
        <dbReference type="ARBA" id="ARBA00022989"/>
    </source>
</evidence>
<feature type="compositionally biased region" description="Low complexity" evidence="6">
    <location>
        <begin position="12"/>
        <end position="24"/>
    </location>
</feature>
<feature type="transmembrane region" description="Helical" evidence="7">
    <location>
        <begin position="405"/>
        <end position="426"/>
    </location>
</feature>
<sequence>MENAGKDHDSDMSFGSSSNSSKSSKQTKVDEETLKMGTEPIKKLIPKGYMIHLVSIIFPQIAKTIEMSLVVRFVGIEAVPDLILLQPIYEMIAFHVTAAVAQSTNIFVSRNISKNQLVAANIYLAHYFLIAIIWVIIALVLYFAVLKSIFTNEIVGQYLMLRAGIGSFTCMFSRSLTSYLKSENRYFVILVRDIAEQLMFIAILVTTYVNSQYIGVSLTNAGISYIVANGVIAVWMFILIMKIPFLDVEYRGVCRFQFRRLSPVRPKIIVQILGYTVPQLLTNATDTLLQLEAVLFVKYLVKQSDYITIQNVRLLVFTRVKALMQSFILAFRDIFQQLASYNMGIKKITRVYETLHWTLVYQFVLCIPLLVIALFVSKYLVNAILPVANPQDPFFLNVVSESQSAALAGAWCMFLPLPYYIVIQLLQLESKLLLSALLQLPMLAFGGGYMYYVLVELADNAPLYLVIALSEVINAIIGWGFLIFFYVKYYKLNKLNANHKDIVVDEATVAANDEVRQSVMVQLTSNVEVEDPKKIRQSVTNLFNKGAVLKTSRDFLSLRESVSTNLRASEMRASEMRSSEMRGSEYRGSEMGKK</sequence>
<keyword evidence="10" id="KW-1185">Reference proteome</keyword>
<comment type="subcellular location">
    <subcellularLocation>
        <location evidence="1">Cell membrane</location>
        <topology evidence="1">Multi-pass membrane protein</topology>
    </subcellularLocation>
</comment>
<protein>
    <submittedName>
        <fullName evidence="8">Transmembrane domain-containing protein</fullName>
    </submittedName>
    <submittedName>
        <fullName evidence="9">Transmembrane_domain-containing protein</fullName>
    </submittedName>
</protein>
<feature type="transmembrane region" description="Helical" evidence="7">
    <location>
        <begin position="122"/>
        <end position="145"/>
    </location>
</feature>
<feature type="transmembrane region" description="Helical" evidence="7">
    <location>
        <begin position="198"/>
        <end position="216"/>
    </location>
</feature>
<evidence type="ECO:0000256" key="2">
    <source>
        <dbReference type="ARBA" id="ARBA00022475"/>
    </source>
</evidence>
<dbReference type="EMBL" id="CATOUU010000782">
    <property type="protein sequence ID" value="CAI9947857.1"/>
    <property type="molecule type" value="Genomic_DNA"/>
</dbReference>
<dbReference type="InterPro" id="IPR051327">
    <property type="entry name" value="MATE_MepA_subfamily"/>
</dbReference>
<organism evidence="8">
    <name type="scientific">Hexamita inflata</name>
    <dbReference type="NCBI Taxonomy" id="28002"/>
    <lineage>
        <taxon>Eukaryota</taxon>
        <taxon>Metamonada</taxon>
        <taxon>Diplomonadida</taxon>
        <taxon>Hexamitidae</taxon>
        <taxon>Hexamitinae</taxon>
        <taxon>Hexamita</taxon>
    </lineage>
</organism>
<comment type="caution">
    <text evidence="8">The sequence shown here is derived from an EMBL/GenBank/DDBJ whole genome shotgun (WGS) entry which is preliminary data.</text>
</comment>
<evidence type="ECO:0000313" key="8">
    <source>
        <dbReference type="EMBL" id="CAI9947857.1"/>
    </source>
</evidence>
<reference evidence="8" key="1">
    <citation type="submission" date="2023-06" db="EMBL/GenBank/DDBJ databases">
        <authorList>
            <person name="Kurt Z."/>
        </authorList>
    </citation>
    <scope>NUCLEOTIDE SEQUENCE</scope>
</reference>
<dbReference type="EMBL" id="CAXDID020000155">
    <property type="protein sequence ID" value="CAL6042991.1"/>
    <property type="molecule type" value="Genomic_DNA"/>
</dbReference>
<feature type="transmembrane region" description="Helical" evidence="7">
    <location>
        <begin position="359"/>
        <end position="385"/>
    </location>
</feature>
<dbReference type="PANTHER" id="PTHR43823">
    <property type="entry name" value="SPORULATION PROTEIN YKVU"/>
    <property type="match status" value="1"/>
</dbReference>
<accession>A0AA86Q1A9</accession>
<feature type="compositionally biased region" description="Basic and acidic residues" evidence="6">
    <location>
        <begin position="1"/>
        <end position="11"/>
    </location>
</feature>
<dbReference type="Proteomes" id="UP001642409">
    <property type="component" value="Unassembled WGS sequence"/>
</dbReference>
<proteinExistence type="predicted"/>
<evidence type="ECO:0000256" key="5">
    <source>
        <dbReference type="ARBA" id="ARBA00023136"/>
    </source>
</evidence>
<feature type="transmembrane region" description="Helical" evidence="7">
    <location>
        <begin position="433"/>
        <end position="452"/>
    </location>
</feature>
<keyword evidence="4 7" id="KW-1133">Transmembrane helix</keyword>
<keyword evidence="2" id="KW-1003">Cell membrane</keyword>
<evidence type="ECO:0000313" key="10">
    <source>
        <dbReference type="Proteomes" id="UP001642409"/>
    </source>
</evidence>
<reference evidence="9 10" key="2">
    <citation type="submission" date="2024-07" db="EMBL/GenBank/DDBJ databases">
        <authorList>
            <person name="Akdeniz Z."/>
        </authorList>
    </citation>
    <scope>NUCLEOTIDE SEQUENCE [LARGE SCALE GENOMIC DNA]</scope>
</reference>
<feature type="region of interest" description="Disordered" evidence="6">
    <location>
        <begin position="1"/>
        <end position="32"/>
    </location>
</feature>